<feature type="domain" description="TonB-dependent receptor plug" evidence="14">
    <location>
        <begin position="54"/>
        <end position="156"/>
    </location>
</feature>
<dbReference type="CDD" id="cd01347">
    <property type="entry name" value="ligand_gated_channel"/>
    <property type="match status" value="1"/>
</dbReference>
<dbReference type="Gene3D" id="2.40.170.20">
    <property type="entry name" value="TonB-dependent receptor, beta-barrel domain"/>
    <property type="match status" value="1"/>
</dbReference>
<evidence type="ECO:0000256" key="2">
    <source>
        <dbReference type="ARBA" id="ARBA00022448"/>
    </source>
</evidence>
<evidence type="ECO:0000256" key="11">
    <source>
        <dbReference type="RuleBase" id="RU003357"/>
    </source>
</evidence>
<evidence type="ECO:0000256" key="1">
    <source>
        <dbReference type="ARBA" id="ARBA00004571"/>
    </source>
</evidence>
<dbReference type="InterPro" id="IPR010917">
    <property type="entry name" value="TonB_rcpt_CS"/>
</dbReference>
<keyword evidence="16" id="KW-1185">Reference proteome</keyword>
<feature type="short sequence motif" description="TonB C-terminal box" evidence="10">
    <location>
        <begin position="673"/>
        <end position="690"/>
    </location>
</feature>
<evidence type="ECO:0000256" key="9">
    <source>
        <dbReference type="PROSITE-ProRule" id="PRU01360"/>
    </source>
</evidence>
<accession>A0ABT7EV73</accession>
<reference evidence="15 16" key="1">
    <citation type="submission" date="2023-05" db="EMBL/GenBank/DDBJ databases">
        <title>Pseudodonghicola sp. nov.</title>
        <authorList>
            <person name="Huang J."/>
        </authorList>
    </citation>
    <scope>NUCLEOTIDE SEQUENCE [LARGE SCALE GENOMIC DNA]</scope>
    <source>
        <strain evidence="15 16">IC7</strain>
    </source>
</reference>
<keyword evidence="2 9" id="KW-0813">Transport</keyword>
<comment type="subcellular location">
    <subcellularLocation>
        <location evidence="1 9">Cell outer membrane</location>
        <topology evidence="1 9">Multi-pass membrane protein</topology>
    </subcellularLocation>
</comment>
<evidence type="ECO:0000256" key="8">
    <source>
        <dbReference type="ARBA" id="ARBA00023237"/>
    </source>
</evidence>
<feature type="chain" id="PRO_5045133350" evidence="12">
    <location>
        <begin position="26"/>
        <end position="690"/>
    </location>
</feature>
<dbReference type="SUPFAM" id="SSF56935">
    <property type="entry name" value="Porins"/>
    <property type="match status" value="1"/>
</dbReference>
<dbReference type="RefSeq" id="WP_284479071.1">
    <property type="nucleotide sequence ID" value="NZ_JASNJD010000001.1"/>
</dbReference>
<keyword evidence="8 9" id="KW-0998">Cell outer membrane</keyword>
<comment type="similarity">
    <text evidence="9 11">Belongs to the TonB-dependent receptor family.</text>
</comment>
<feature type="signal peptide" evidence="12">
    <location>
        <begin position="1"/>
        <end position="25"/>
    </location>
</feature>
<keyword evidence="15" id="KW-0675">Receptor</keyword>
<dbReference type="PANTHER" id="PTHR30069">
    <property type="entry name" value="TONB-DEPENDENT OUTER MEMBRANE RECEPTOR"/>
    <property type="match status" value="1"/>
</dbReference>
<gene>
    <name evidence="15" type="ORF">QO033_01100</name>
</gene>
<dbReference type="Pfam" id="PF00593">
    <property type="entry name" value="TonB_dep_Rec_b-barrel"/>
    <property type="match status" value="1"/>
</dbReference>
<evidence type="ECO:0000313" key="16">
    <source>
        <dbReference type="Proteomes" id="UP001243757"/>
    </source>
</evidence>
<keyword evidence="7 9" id="KW-0472">Membrane</keyword>
<evidence type="ECO:0000256" key="3">
    <source>
        <dbReference type="ARBA" id="ARBA00022452"/>
    </source>
</evidence>
<dbReference type="InterPro" id="IPR012910">
    <property type="entry name" value="Plug_dom"/>
</dbReference>
<feature type="domain" description="TonB-dependent receptor-like beta-barrel" evidence="13">
    <location>
        <begin position="215"/>
        <end position="653"/>
    </location>
</feature>
<keyword evidence="6 11" id="KW-0798">TonB box</keyword>
<evidence type="ECO:0000256" key="5">
    <source>
        <dbReference type="ARBA" id="ARBA00022729"/>
    </source>
</evidence>
<dbReference type="PROSITE" id="PS52016">
    <property type="entry name" value="TONB_DEPENDENT_REC_3"/>
    <property type="match status" value="1"/>
</dbReference>
<dbReference type="EMBL" id="JASNJD010000001">
    <property type="protein sequence ID" value="MDK3016251.1"/>
    <property type="molecule type" value="Genomic_DNA"/>
</dbReference>
<dbReference type="PANTHER" id="PTHR30069:SF49">
    <property type="entry name" value="OUTER MEMBRANE PROTEIN C"/>
    <property type="match status" value="1"/>
</dbReference>
<organism evidence="15 16">
    <name type="scientific">Pseudodonghicola flavimaris</name>
    <dbReference type="NCBI Taxonomy" id="3050036"/>
    <lineage>
        <taxon>Bacteria</taxon>
        <taxon>Pseudomonadati</taxon>
        <taxon>Pseudomonadota</taxon>
        <taxon>Alphaproteobacteria</taxon>
        <taxon>Rhodobacterales</taxon>
        <taxon>Paracoccaceae</taxon>
        <taxon>Pseudodonghicola</taxon>
    </lineage>
</organism>
<protein>
    <submittedName>
        <fullName evidence="15">TonB-dependent receptor</fullName>
    </submittedName>
</protein>
<dbReference type="Pfam" id="PF07715">
    <property type="entry name" value="Plug"/>
    <property type="match status" value="1"/>
</dbReference>
<proteinExistence type="inferred from homology"/>
<evidence type="ECO:0000256" key="6">
    <source>
        <dbReference type="ARBA" id="ARBA00023077"/>
    </source>
</evidence>
<dbReference type="InterPro" id="IPR039426">
    <property type="entry name" value="TonB-dep_rcpt-like"/>
</dbReference>
<evidence type="ECO:0000256" key="10">
    <source>
        <dbReference type="PROSITE-ProRule" id="PRU10144"/>
    </source>
</evidence>
<keyword evidence="5 12" id="KW-0732">Signal</keyword>
<dbReference type="Gene3D" id="2.170.130.10">
    <property type="entry name" value="TonB-dependent receptor, plug domain"/>
    <property type="match status" value="1"/>
</dbReference>
<keyword evidence="4 9" id="KW-0812">Transmembrane</keyword>
<name>A0ABT7EV73_9RHOB</name>
<keyword evidence="3 9" id="KW-1134">Transmembrane beta strand</keyword>
<evidence type="ECO:0000256" key="4">
    <source>
        <dbReference type="ARBA" id="ARBA00022692"/>
    </source>
</evidence>
<dbReference type="InterPro" id="IPR036942">
    <property type="entry name" value="Beta-barrel_TonB_sf"/>
</dbReference>
<dbReference type="Proteomes" id="UP001243757">
    <property type="component" value="Unassembled WGS sequence"/>
</dbReference>
<dbReference type="PROSITE" id="PS01156">
    <property type="entry name" value="TONB_DEPENDENT_REC_2"/>
    <property type="match status" value="1"/>
</dbReference>
<evidence type="ECO:0000313" key="15">
    <source>
        <dbReference type="EMBL" id="MDK3016251.1"/>
    </source>
</evidence>
<dbReference type="InterPro" id="IPR037066">
    <property type="entry name" value="Plug_dom_sf"/>
</dbReference>
<evidence type="ECO:0000256" key="12">
    <source>
        <dbReference type="SAM" id="SignalP"/>
    </source>
</evidence>
<comment type="caution">
    <text evidence="15">The sequence shown here is derived from an EMBL/GenBank/DDBJ whole genome shotgun (WGS) entry which is preliminary data.</text>
</comment>
<sequence>MTVFFPRRLGATALLFGTISSTALAQAADPDALRDGVILDPIVVDFQNSDAGATATAYVFDPHVLALPPAQDGGEILASVPGVAARRMGGHGLDIIIRGMQKNQLNVIDAGSFTYGGCPNRMDPPSSIAAFYRADEVIVERGYASVTNGPGGSGGTVRLVRHAPEFEAGKRLSGSVTTGYRSNGDGTEIAGSLAYDLGHGFYIQVSGENKQAKDYQDGSGREVRSGFTQRSAGVTLGYAANGIDIAFDVEKDRAEDVKFAGAGMDSPLSETTTYRLRGGIDLDAGALTRVEGVLFSSDVNHTMDNYSLRVPTGMKMLSPTTSDTYGGKIEAQFDFGTTTARVGVDYQSNNRNAVGYMGMMLDLSSPSTLSWPDVTIAQTGLYGETETALNGATTLKLGLRYDHVRASAGDANGRADYSGTTPNAYYNAVYGIGYYGDKTEDNWGGLIRLEHQLTDRSKIFAGLSRSVRTADANERAMARGMGGMPVQIGNPDIRPEKHNQLDFGYETVQQTWSFNAAAFYDRVDDFILQDVRPGMMGSTTIYRNVSAELAGIELSGTWMLGQVQLAGDLTYTYGENRSDNRALGQIPPLQGMFSATYVADVWQLGARLNWAAAQTRVDPNLDAGATPGYGTVDLFGSYQLREAVTLLAGIDNLFDRTYATHLARANVFDTTVTQVNEPGRSLYVALRMEF</sequence>
<evidence type="ECO:0000259" key="13">
    <source>
        <dbReference type="Pfam" id="PF00593"/>
    </source>
</evidence>
<evidence type="ECO:0000256" key="7">
    <source>
        <dbReference type="ARBA" id="ARBA00023136"/>
    </source>
</evidence>
<dbReference type="InterPro" id="IPR000531">
    <property type="entry name" value="Beta-barrel_TonB"/>
</dbReference>
<evidence type="ECO:0000259" key="14">
    <source>
        <dbReference type="Pfam" id="PF07715"/>
    </source>
</evidence>